<evidence type="ECO:0000256" key="12">
    <source>
        <dbReference type="ARBA" id="ARBA00023008"/>
    </source>
</evidence>
<dbReference type="STRING" id="1852522.SAMN06295960_3147"/>
<dbReference type="SUPFAM" id="SSF81464">
    <property type="entry name" value="Cytochrome c oxidase subunit II-like, transmembrane region"/>
    <property type="match status" value="1"/>
</dbReference>
<dbReference type="GO" id="GO:0016491">
    <property type="term" value="F:oxidoreductase activity"/>
    <property type="evidence" value="ECO:0007669"/>
    <property type="project" value="InterPro"/>
</dbReference>
<comment type="function">
    <text evidence="14 17">Subunits I and II form the functional core of the enzyme complex. Electrons originating in cytochrome c are transferred via heme a and Cu(A) to the binuclear center formed by heme a3 and Cu(B).</text>
</comment>
<dbReference type="GO" id="GO:0042773">
    <property type="term" value="P:ATP synthesis coupled electron transport"/>
    <property type="evidence" value="ECO:0007669"/>
    <property type="project" value="TreeGrafter"/>
</dbReference>
<dbReference type="InterPro" id="IPR008972">
    <property type="entry name" value="Cupredoxin"/>
</dbReference>
<dbReference type="SUPFAM" id="SSF46626">
    <property type="entry name" value="Cytochrome c"/>
    <property type="match status" value="1"/>
</dbReference>
<dbReference type="InterPro" id="IPR036909">
    <property type="entry name" value="Cyt_c-like_dom_sf"/>
</dbReference>
<dbReference type="GO" id="GO:0005886">
    <property type="term" value="C:plasma membrane"/>
    <property type="evidence" value="ECO:0007669"/>
    <property type="project" value="UniProtKB-SubCell"/>
</dbReference>
<dbReference type="InterPro" id="IPR011759">
    <property type="entry name" value="Cyt_c_oxidase_su2_TM_dom"/>
</dbReference>
<accession>A0A1X7LA82</accession>
<dbReference type="Proteomes" id="UP000193834">
    <property type="component" value="Unassembled WGS sequence"/>
</dbReference>
<proteinExistence type="inferred from homology"/>
<dbReference type="PRINTS" id="PR01166">
    <property type="entry name" value="CYCOXIDASEII"/>
</dbReference>
<evidence type="ECO:0000256" key="8">
    <source>
        <dbReference type="ARBA" id="ARBA00022967"/>
    </source>
</evidence>
<dbReference type="PANTHER" id="PTHR22888">
    <property type="entry name" value="CYTOCHROME C OXIDASE, SUBUNIT II"/>
    <property type="match status" value="1"/>
</dbReference>
<evidence type="ECO:0000256" key="7">
    <source>
        <dbReference type="ARBA" id="ARBA00022723"/>
    </source>
</evidence>
<keyword evidence="7 17" id="KW-0479">Metal-binding</keyword>
<evidence type="ECO:0000256" key="16">
    <source>
        <dbReference type="RuleBase" id="RU000456"/>
    </source>
</evidence>
<dbReference type="Pfam" id="PF02790">
    <property type="entry name" value="COX2_TM"/>
    <property type="match status" value="1"/>
</dbReference>
<evidence type="ECO:0000256" key="11">
    <source>
        <dbReference type="ARBA" id="ARBA00023004"/>
    </source>
</evidence>
<protein>
    <recommendedName>
        <fullName evidence="17">Cytochrome c oxidase subunit 2</fullName>
        <ecNumber evidence="17">7.1.1.9</ecNumber>
    </recommendedName>
</protein>
<dbReference type="EMBL" id="FXAZ01000004">
    <property type="protein sequence ID" value="SMG50665.1"/>
    <property type="molecule type" value="Genomic_DNA"/>
</dbReference>
<dbReference type="AlphaFoldDB" id="A0A1X7LA82"/>
<dbReference type="InterPro" id="IPR009056">
    <property type="entry name" value="Cyt_c-like_dom"/>
</dbReference>
<keyword evidence="11" id="KW-0408">Iron</keyword>
<organism evidence="21 22">
    <name type="scientific">Paenibacillus aquistagni</name>
    <dbReference type="NCBI Taxonomy" id="1852522"/>
    <lineage>
        <taxon>Bacteria</taxon>
        <taxon>Bacillati</taxon>
        <taxon>Bacillota</taxon>
        <taxon>Bacilli</taxon>
        <taxon>Bacillales</taxon>
        <taxon>Paenibacillaceae</taxon>
        <taxon>Paenibacillus</taxon>
    </lineage>
</organism>
<dbReference type="InterPro" id="IPR045187">
    <property type="entry name" value="CcO_II"/>
</dbReference>
<dbReference type="InterPro" id="IPR036257">
    <property type="entry name" value="Cyt_c_oxidase_su2_TM_sf"/>
</dbReference>
<evidence type="ECO:0000256" key="3">
    <source>
        <dbReference type="ARBA" id="ARBA00022448"/>
    </source>
</evidence>
<dbReference type="Pfam" id="PF00116">
    <property type="entry name" value="COX2"/>
    <property type="match status" value="1"/>
</dbReference>
<keyword evidence="5 16" id="KW-0679">Respiratory chain</keyword>
<evidence type="ECO:0000259" key="18">
    <source>
        <dbReference type="PROSITE" id="PS50857"/>
    </source>
</evidence>
<feature type="domain" description="Cytochrome c" evidence="20">
    <location>
        <begin position="247"/>
        <end position="349"/>
    </location>
</feature>
<dbReference type="InterPro" id="IPR014222">
    <property type="entry name" value="Cyt_c_oxidase_su2"/>
</dbReference>
<evidence type="ECO:0000256" key="5">
    <source>
        <dbReference type="ARBA" id="ARBA00022660"/>
    </source>
</evidence>
<dbReference type="PROSITE" id="PS50857">
    <property type="entry name" value="COX2_CUA"/>
    <property type="match status" value="1"/>
</dbReference>
<evidence type="ECO:0000256" key="13">
    <source>
        <dbReference type="ARBA" id="ARBA00023136"/>
    </source>
</evidence>
<dbReference type="EC" id="7.1.1.9" evidence="17"/>
<dbReference type="OrthoDB" id="9781261at2"/>
<gene>
    <name evidence="21" type="ORF">SAMN06295960_3147</name>
</gene>
<dbReference type="SUPFAM" id="SSF49503">
    <property type="entry name" value="Cupredoxins"/>
    <property type="match status" value="1"/>
</dbReference>
<keyword evidence="10" id="KW-1133">Transmembrane helix</keyword>
<dbReference type="GO" id="GO:0004129">
    <property type="term" value="F:cytochrome-c oxidase activity"/>
    <property type="evidence" value="ECO:0007669"/>
    <property type="project" value="UniProtKB-EC"/>
</dbReference>
<evidence type="ECO:0000256" key="4">
    <source>
        <dbReference type="ARBA" id="ARBA00022617"/>
    </source>
</evidence>
<evidence type="ECO:0000256" key="14">
    <source>
        <dbReference type="ARBA" id="ARBA00024688"/>
    </source>
</evidence>
<keyword evidence="12 17" id="KW-0186">Copper</keyword>
<dbReference type="RefSeq" id="WP_085495598.1">
    <property type="nucleotide sequence ID" value="NZ_FXAZ01000004.1"/>
</dbReference>
<dbReference type="PANTHER" id="PTHR22888:SF10">
    <property type="entry name" value="CYTOCHROME C OXIDASE SUBUNIT 2"/>
    <property type="match status" value="1"/>
</dbReference>
<name>A0A1X7LA82_9BACL</name>
<evidence type="ECO:0000256" key="17">
    <source>
        <dbReference type="RuleBase" id="RU004024"/>
    </source>
</evidence>
<comment type="similarity">
    <text evidence="2 16">Belongs to the cytochrome c oxidase subunit 2 family.</text>
</comment>
<dbReference type="InterPro" id="IPR002429">
    <property type="entry name" value="CcO_II-like_C"/>
</dbReference>
<feature type="domain" description="Cytochrome oxidase subunit II copper A binding" evidence="18">
    <location>
        <begin position="125"/>
        <end position="238"/>
    </location>
</feature>
<keyword evidence="6 16" id="KW-0812">Transmembrane</keyword>
<dbReference type="Gene3D" id="1.10.287.90">
    <property type="match status" value="1"/>
</dbReference>
<keyword evidence="3 16" id="KW-0813">Transport</keyword>
<evidence type="ECO:0000256" key="2">
    <source>
        <dbReference type="ARBA" id="ARBA00007866"/>
    </source>
</evidence>
<comment type="cofactor">
    <cofactor evidence="17">
        <name>Cu cation</name>
        <dbReference type="ChEBI" id="CHEBI:23378"/>
    </cofactor>
    <text evidence="17">Binds a copper A center.</text>
</comment>
<dbReference type="GO" id="GO:0020037">
    <property type="term" value="F:heme binding"/>
    <property type="evidence" value="ECO:0007669"/>
    <property type="project" value="InterPro"/>
</dbReference>
<keyword evidence="22" id="KW-1185">Reference proteome</keyword>
<dbReference type="NCBIfam" id="TIGR02866">
    <property type="entry name" value="CoxB"/>
    <property type="match status" value="1"/>
</dbReference>
<dbReference type="InterPro" id="IPR001505">
    <property type="entry name" value="Copper_CuA"/>
</dbReference>
<dbReference type="PROSITE" id="PS51257">
    <property type="entry name" value="PROKAR_LIPOPROTEIN"/>
    <property type="match status" value="1"/>
</dbReference>
<feature type="domain" description="Cytochrome oxidase subunit II transmembrane region profile" evidence="19">
    <location>
        <begin position="24"/>
        <end position="121"/>
    </location>
</feature>
<evidence type="ECO:0000256" key="1">
    <source>
        <dbReference type="ARBA" id="ARBA00004141"/>
    </source>
</evidence>
<dbReference type="PROSITE" id="PS51007">
    <property type="entry name" value="CYTC"/>
    <property type="match status" value="1"/>
</dbReference>
<dbReference type="Gene3D" id="2.60.40.420">
    <property type="entry name" value="Cupredoxins - blue copper proteins"/>
    <property type="match status" value="1"/>
</dbReference>
<evidence type="ECO:0000313" key="22">
    <source>
        <dbReference type="Proteomes" id="UP000193834"/>
    </source>
</evidence>
<reference evidence="21 22" key="1">
    <citation type="submission" date="2017-04" db="EMBL/GenBank/DDBJ databases">
        <authorList>
            <person name="Afonso C.L."/>
            <person name="Miller P.J."/>
            <person name="Scott M.A."/>
            <person name="Spackman E."/>
            <person name="Goraichik I."/>
            <person name="Dimitrov K.M."/>
            <person name="Suarez D.L."/>
            <person name="Swayne D.E."/>
        </authorList>
    </citation>
    <scope>NUCLEOTIDE SEQUENCE [LARGE SCALE GENOMIC DNA]</scope>
    <source>
        <strain evidence="21 22">11</strain>
    </source>
</reference>
<evidence type="ECO:0000313" key="21">
    <source>
        <dbReference type="EMBL" id="SMG50665.1"/>
    </source>
</evidence>
<keyword evidence="13" id="KW-0472">Membrane</keyword>
<evidence type="ECO:0000259" key="19">
    <source>
        <dbReference type="PROSITE" id="PS50999"/>
    </source>
</evidence>
<evidence type="ECO:0000256" key="10">
    <source>
        <dbReference type="ARBA" id="ARBA00022989"/>
    </source>
</evidence>
<dbReference type="GO" id="GO:0005507">
    <property type="term" value="F:copper ion binding"/>
    <property type="evidence" value="ECO:0007669"/>
    <property type="project" value="InterPro"/>
</dbReference>
<comment type="subcellular location">
    <subcellularLocation>
        <location evidence="16">Cell membrane</location>
        <topology evidence="16">Multi-pass membrane protein</topology>
    </subcellularLocation>
    <subcellularLocation>
        <location evidence="1">Membrane</location>
        <topology evidence="1">Multi-pass membrane protein</topology>
    </subcellularLocation>
</comment>
<evidence type="ECO:0000256" key="6">
    <source>
        <dbReference type="ARBA" id="ARBA00022692"/>
    </source>
</evidence>
<keyword evidence="9 16" id="KW-0249">Electron transport</keyword>
<evidence type="ECO:0000256" key="15">
    <source>
        <dbReference type="ARBA" id="ARBA00047816"/>
    </source>
</evidence>
<keyword evidence="4" id="KW-0349">Heme</keyword>
<sequence>MMKRWHAAKRLLPLFAGLVLLLSACGREDLSAINPQGPVAEKQYGLMTLSISIMTLVVVVVFAISFYVIIRYRRKPGQNDIPKQVEGNHKLEIIWTVIPIVLLLILAVPTAKYVFAFAEDYSKDENAIKVNVTSHQYWWEFEYPEYGIRTAQDLIIPTNKKIAINLRTQDVLHSFWVPSLAGKMDTNTEGNLNKMYIEATKENVYRGKCAELCGPSHAYMDFKVKAVNEDTFKAWVNEMNAEPKAWTGDPAAYDKFKTSCLSCHALDNSQSLGPNLKGLGSRESIAGIMLNRDNVSEPINQDLMEQHLREWIVDPERVKPGNAMTNGMTGVEFTDEELDQIVDYLSNYKLDSLKEINKQ</sequence>
<evidence type="ECO:0000256" key="9">
    <source>
        <dbReference type="ARBA" id="ARBA00022982"/>
    </source>
</evidence>
<evidence type="ECO:0000259" key="20">
    <source>
        <dbReference type="PROSITE" id="PS51007"/>
    </source>
</evidence>
<keyword evidence="8" id="KW-1278">Translocase</keyword>
<dbReference type="Pfam" id="PF00034">
    <property type="entry name" value="Cytochrom_C"/>
    <property type="match status" value="1"/>
</dbReference>
<dbReference type="InterPro" id="IPR034236">
    <property type="entry name" value="CuRO_CcO_Caa3_II"/>
</dbReference>
<dbReference type="PROSITE" id="PS50999">
    <property type="entry name" value="COX2_TM"/>
    <property type="match status" value="1"/>
</dbReference>
<comment type="catalytic activity">
    <reaction evidence="15 17">
        <text>4 Fe(II)-[cytochrome c] + O2 + 8 H(+)(in) = 4 Fe(III)-[cytochrome c] + 2 H2O + 4 H(+)(out)</text>
        <dbReference type="Rhea" id="RHEA:11436"/>
        <dbReference type="Rhea" id="RHEA-COMP:10350"/>
        <dbReference type="Rhea" id="RHEA-COMP:14399"/>
        <dbReference type="ChEBI" id="CHEBI:15377"/>
        <dbReference type="ChEBI" id="CHEBI:15378"/>
        <dbReference type="ChEBI" id="CHEBI:15379"/>
        <dbReference type="ChEBI" id="CHEBI:29033"/>
        <dbReference type="ChEBI" id="CHEBI:29034"/>
        <dbReference type="EC" id="7.1.1.9"/>
    </reaction>
</comment>
<dbReference type="CDD" id="cd04213">
    <property type="entry name" value="CuRO_CcO_Caa3_II"/>
    <property type="match status" value="1"/>
</dbReference>
<dbReference type="PROSITE" id="PS00078">
    <property type="entry name" value="COX2"/>
    <property type="match status" value="1"/>
</dbReference>